<feature type="compositionally biased region" description="Basic and acidic residues" evidence="1">
    <location>
        <begin position="323"/>
        <end position="332"/>
    </location>
</feature>
<feature type="region of interest" description="Disordered" evidence="1">
    <location>
        <begin position="780"/>
        <end position="832"/>
    </location>
</feature>
<accession>A0A2S9ZXC2</accession>
<feature type="compositionally biased region" description="Basic and acidic residues" evidence="1">
    <location>
        <begin position="79"/>
        <end position="91"/>
    </location>
</feature>
<dbReference type="EMBL" id="LCTV02000015">
    <property type="protein sequence ID" value="PRQ70409.1"/>
    <property type="molecule type" value="Genomic_DNA"/>
</dbReference>
<feature type="compositionally biased region" description="Low complexity" evidence="1">
    <location>
        <begin position="681"/>
        <end position="691"/>
    </location>
</feature>
<feature type="compositionally biased region" description="Basic and acidic residues" evidence="1">
    <location>
        <begin position="29"/>
        <end position="39"/>
    </location>
</feature>
<organism evidence="2 3">
    <name type="scientific">Rhodotorula toruloides</name>
    <name type="common">Yeast</name>
    <name type="synonym">Rhodosporidium toruloides</name>
    <dbReference type="NCBI Taxonomy" id="5286"/>
    <lineage>
        <taxon>Eukaryota</taxon>
        <taxon>Fungi</taxon>
        <taxon>Dikarya</taxon>
        <taxon>Basidiomycota</taxon>
        <taxon>Pucciniomycotina</taxon>
        <taxon>Microbotryomycetes</taxon>
        <taxon>Sporidiobolales</taxon>
        <taxon>Sporidiobolaceae</taxon>
        <taxon>Rhodotorula</taxon>
    </lineage>
</organism>
<evidence type="ECO:0000256" key="1">
    <source>
        <dbReference type="SAM" id="MobiDB-lite"/>
    </source>
</evidence>
<evidence type="ECO:0000313" key="2">
    <source>
        <dbReference type="EMBL" id="PRQ70409.1"/>
    </source>
</evidence>
<feature type="region of interest" description="Disordered" evidence="1">
    <location>
        <begin position="741"/>
        <end position="760"/>
    </location>
</feature>
<feature type="region of interest" description="Disordered" evidence="1">
    <location>
        <begin position="29"/>
        <end position="259"/>
    </location>
</feature>
<feature type="compositionally biased region" description="Low complexity" evidence="1">
    <location>
        <begin position="228"/>
        <end position="245"/>
    </location>
</feature>
<dbReference type="OrthoDB" id="2528924at2759"/>
<feature type="region of interest" description="Disordered" evidence="1">
    <location>
        <begin position="463"/>
        <end position="482"/>
    </location>
</feature>
<proteinExistence type="predicted"/>
<reference evidence="2 3" key="1">
    <citation type="journal article" date="2018" name="Elife">
        <title>Functional genomics of lipid metabolism in the oleaginous yeast Rhodosporidium toruloides.</title>
        <authorList>
            <person name="Coradetti S.T."/>
            <person name="Pinel D."/>
            <person name="Geiselman G."/>
            <person name="Ito M."/>
            <person name="Mondo S."/>
            <person name="Reilly M.C."/>
            <person name="Cheng Y.F."/>
            <person name="Bauer S."/>
            <person name="Grigoriev I."/>
            <person name="Gladden J.M."/>
            <person name="Simmons B.A."/>
            <person name="Brem R."/>
            <person name="Arkin A.P."/>
            <person name="Skerker J.M."/>
        </authorList>
    </citation>
    <scope>NUCLEOTIDE SEQUENCE [LARGE SCALE GENOMIC DNA]</scope>
    <source>
        <strain evidence="2 3">NBRC 0880</strain>
    </source>
</reference>
<name>A0A2S9ZXC2_RHOTO</name>
<feature type="compositionally biased region" description="Polar residues" evidence="1">
    <location>
        <begin position="901"/>
        <end position="910"/>
    </location>
</feature>
<feature type="region of interest" description="Disordered" evidence="1">
    <location>
        <begin position="297"/>
        <end position="372"/>
    </location>
</feature>
<comment type="caution">
    <text evidence="2">The sequence shown here is derived from an EMBL/GenBank/DDBJ whole genome shotgun (WGS) entry which is preliminary data.</text>
</comment>
<feature type="compositionally biased region" description="Polar residues" evidence="1">
    <location>
        <begin position="463"/>
        <end position="474"/>
    </location>
</feature>
<dbReference type="AlphaFoldDB" id="A0A2S9ZXC2"/>
<feature type="region of interest" description="Disordered" evidence="1">
    <location>
        <begin position="493"/>
        <end position="543"/>
    </location>
</feature>
<feature type="compositionally biased region" description="Polar residues" evidence="1">
    <location>
        <begin position="784"/>
        <end position="796"/>
    </location>
</feature>
<feature type="compositionally biased region" description="Polar residues" evidence="1">
    <location>
        <begin position="133"/>
        <end position="148"/>
    </location>
</feature>
<feature type="region of interest" description="Disordered" evidence="1">
    <location>
        <begin position="896"/>
        <end position="925"/>
    </location>
</feature>
<feature type="compositionally biased region" description="Polar residues" evidence="1">
    <location>
        <begin position="503"/>
        <end position="523"/>
    </location>
</feature>
<feature type="compositionally biased region" description="Basic residues" evidence="1">
    <location>
        <begin position="313"/>
        <end position="322"/>
    </location>
</feature>
<gene>
    <name evidence="2" type="ORF">AAT19DRAFT_11158</name>
</gene>
<feature type="compositionally biased region" description="Basic and acidic residues" evidence="1">
    <location>
        <begin position="668"/>
        <end position="679"/>
    </location>
</feature>
<feature type="compositionally biased region" description="Polar residues" evidence="1">
    <location>
        <begin position="808"/>
        <end position="826"/>
    </location>
</feature>
<evidence type="ECO:0000313" key="3">
    <source>
        <dbReference type="Proteomes" id="UP000239560"/>
    </source>
</evidence>
<protein>
    <submittedName>
        <fullName evidence="2">Uncharacterized protein</fullName>
    </submittedName>
</protein>
<sequence>MVLLTPGSQSPVRKRYRRRILDEDRIAALESRARTRREPLLSQRRVTLHPGGSAEGGQGAREAAEDAGEAGEGEGGGLDGERSEGIERGEASRGMQGGPEGLDGRAGSAGQDERGGETGPAPRAKSPLRRMSTDSTLTPQSSTSSEPLVSNKRSERTQPSAKRLGPVPDPLKVARVLSPHVKGKKRAHSEDELPTSMEQLLDILPKTRTTIKKKTPGKKRDLRVDPFASPVPSPRSRQPAPRPSALFRQAQDGSHDEAELPHNYLGAADLAGMSSKTKTRYVERAAGGYLRPLVFDSEEASEYVPSDEEREVKKKTRKRKRAKQDTGHDDVKRLKKGQAAKGDFIRRTEQTAFAPLLNRQAQPAPKAGHRRTKPLARKNTVSGLGEQVSRATGLRIKRSARANQEKKPAKRHQTLDVRRRPLEFGFEEEAGDVAPSAFGCVRSSRGYGALLTFPYISRDSPTHATFASKTAPSRSKNRSAAVPHFRHRFEPARLPPPMPFASFQPSSNVAQQQTPPLDLQHSSKQVEKVDPPAHPAPASKATGPQLATSKFRFDCGAKAHKALTVDTEKWYANLAEAQAQDENLSPLAARTPSLDAQNSGQEKGQCVETGEHVEKSIAKVNVSAKKQKTLRRLPTMPDFTFAPSLEQAERVGEEIAGSKEAAPQDEAEAGHDSSRKVRDGPPQQAARVAQVVPRRAPTVLVPPTPLLASPLPDSSFTSLPLPTAGGERLFVPTSSAVVGIVDRNEDKPSSSPSLRSLDLHGEDPAADRFILSDSPLLSRIPSLDSDSPLPTRSMPKTTGRRKVGRRLLSSSPSTAPHLSREPTSQLEADGLVEQPPSDVFYIAGTETLEAAAVDLSATEEARDEDDFGTISLESADDLFDLRASLPLTAMAQQAVDDKRAQVTQQRNDSILPSPPQTTPRRRRWL</sequence>
<dbReference type="Proteomes" id="UP000239560">
    <property type="component" value="Unassembled WGS sequence"/>
</dbReference>
<feature type="region of interest" description="Disordered" evidence="1">
    <location>
        <begin position="653"/>
        <end position="691"/>
    </location>
</feature>
<feature type="compositionally biased region" description="Acidic residues" evidence="1">
    <location>
        <begin position="297"/>
        <end position="309"/>
    </location>
</feature>